<name>A0A0L6VN62_9BASI</name>
<feature type="non-terminal residue" evidence="2">
    <location>
        <position position="123"/>
    </location>
</feature>
<keyword evidence="3" id="KW-1185">Reference proteome</keyword>
<feature type="non-terminal residue" evidence="2">
    <location>
        <position position="1"/>
    </location>
</feature>
<dbReference type="OrthoDB" id="2755464at2759"/>
<dbReference type="VEuPathDB" id="FungiDB:VP01_13006g1"/>
<reference evidence="2 3" key="1">
    <citation type="submission" date="2015-08" db="EMBL/GenBank/DDBJ databases">
        <title>Next Generation Sequencing and Analysis of the Genome of Puccinia sorghi L Schw, the Causal Agent of Maize Common Rust.</title>
        <authorList>
            <person name="Rochi L."/>
            <person name="Burguener G."/>
            <person name="Darino M."/>
            <person name="Turjanski A."/>
            <person name="Kreff E."/>
            <person name="Dieguez M.J."/>
            <person name="Sacco F."/>
        </authorList>
    </citation>
    <scope>NUCLEOTIDE SEQUENCE [LARGE SCALE GENOMIC DNA]</scope>
    <source>
        <strain evidence="2 3">RO10H11247</strain>
    </source>
</reference>
<evidence type="ECO:0000256" key="1">
    <source>
        <dbReference type="SAM" id="MobiDB-lite"/>
    </source>
</evidence>
<evidence type="ECO:0000313" key="3">
    <source>
        <dbReference type="Proteomes" id="UP000037035"/>
    </source>
</evidence>
<organism evidence="2 3">
    <name type="scientific">Puccinia sorghi</name>
    <dbReference type="NCBI Taxonomy" id="27349"/>
    <lineage>
        <taxon>Eukaryota</taxon>
        <taxon>Fungi</taxon>
        <taxon>Dikarya</taxon>
        <taxon>Basidiomycota</taxon>
        <taxon>Pucciniomycotina</taxon>
        <taxon>Pucciniomycetes</taxon>
        <taxon>Pucciniales</taxon>
        <taxon>Pucciniaceae</taxon>
        <taxon>Puccinia</taxon>
    </lineage>
</organism>
<evidence type="ECO:0000313" key="2">
    <source>
        <dbReference type="EMBL" id="KNZ62198.1"/>
    </source>
</evidence>
<proteinExistence type="predicted"/>
<feature type="compositionally biased region" description="Polar residues" evidence="1">
    <location>
        <begin position="65"/>
        <end position="75"/>
    </location>
</feature>
<dbReference type="EMBL" id="LAVV01003340">
    <property type="protein sequence ID" value="KNZ62198.1"/>
    <property type="molecule type" value="Genomic_DNA"/>
</dbReference>
<sequence>IRTKIVHLLNSLSMKDNGKLSTYIAQFLTLQLRLALTGQRLKTLQQLIDRTIKLDNCYHDKVQSSRKTNSTPSTSKNEDASRHKSSKKSTGIALVLNKEGQLNGDERARRENKGLCLYCGGKH</sequence>
<accession>A0A0L6VN62</accession>
<dbReference type="Proteomes" id="UP000037035">
    <property type="component" value="Unassembled WGS sequence"/>
</dbReference>
<protein>
    <submittedName>
        <fullName evidence="2">Uncharacterized protein</fullName>
    </submittedName>
</protein>
<feature type="region of interest" description="Disordered" evidence="1">
    <location>
        <begin position="61"/>
        <end position="94"/>
    </location>
</feature>
<dbReference type="AlphaFoldDB" id="A0A0L6VN62"/>
<comment type="caution">
    <text evidence="2">The sequence shown here is derived from an EMBL/GenBank/DDBJ whole genome shotgun (WGS) entry which is preliminary data.</text>
</comment>
<gene>
    <name evidence="2" type="ORF">VP01_13006g1</name>
</gene>